<feature type="coiled-coil region" evidence="1">
    <location>
        <begin position="363"/>
        <end position="390"/>
    </location>
</feature>
<dbReference type="PANTHER" id="PTHR46961:SF21">
    <property type="entry name" value="LOW QUALITY PROTEIN: DYNEIN BETA CHAIN, FLAGELLAR OUTER ARM-LIKE"/>
    <property type="match status" value="1"/>
</dbReference>
<keyword evidence="3" id="KW-1185">Reference proteome</keyword>
<dbReference type="AlphaFoldDB" id="A0AAD9PA68"/>
<evidence type="ECO:0000256" key="1">
    <source>
        <dbReference type="SAM" id="Coils"/>
    </source>
</evidence>
<dbReference type="EMBL" id="JAODUO010000068">
    <property type="protein sequence ID" value="KAK2190791.1"/>
    <property type="molecule type" value="Genomic_DNA"/>
</dbReference>
<dbReference type="GO" id="GO:0007018">
    <property type="term" value="P:microtubule-based movement"/>
    <property type="evidence" value="ECO:0007669"/>
    <property type="project" value="InterPro"/>
</dbReference>
<dbReference type="GO" id="GO:0051959">
    <property type="term" value="F:dynein light intermediate chain binding"/>
    <property type="evidence" value="ECO:0007669"/>
    <property type="project" value="InterPro"/>
</dbReference>
<sequence>MSVPILTIRLELIEKTVALRPPLDESSSEESVQETDYIGSDDEVKQLVSHITMMVRQNADECKALCELFLSYDFIWKQDVAQTFAEFLQGKLSPNPLRSVSKMTDPGPGNLRVIASTRSFSRASTKSSIESAGLVGTAERPFLTPKMAPEGTTNVPSLDEFDVEIDIYKTARDQVMNLEDHQDIGWLRVDMRPIKHALSTHASKWIWTFTKYLSDQVTSMLSELDEFLKRTEPEIESITGEEKDTVSFMKMMRLFNEVSAQQHKMEGKFAAMQRTVLLVKKYGQKLPDTTETLFEAAPHRWNSLRTKVSLAKQRLGPRIQSQSDHITKDLSAFADRVLALHEELDSSDVYSRDCAIKDAWHNIDNILRRLEVLETEAHDLKELQELLEANIVNFDLLKQCRSDLTNLKELWETVRLAWDLFFQVYVYICMSLYI</sequence>
<dbReference type="PANTHER" id="PTHR46961">
    <property type="entry name" value="DYNEIN HEAVY CHAIN 1, AXONEMAL-LIKE PROTEIN"/>
    <property type="match status" value="1"/>
</dbReference>
<name>A0AAD9PA68_RIDPI</name>
<proteinExistence type="predicted"/>
<dbReference type="Proteomes" id="UP001209878">
    <property type="component" value="Unassembled WGS sequence"/>
</dbReference>
<dbReference type="GO" id="GO:0030286">
    <property type="term" value="C:dynein complex"/>
    <property type="evidence" value="ECO:0007669"/>
    <property type="project" value="InterPro"/>
</dbReference>
<accession>A0AAD9PA68</accession>
<gene>
    <name evidence="2" type="ORF">NP493_68g02016</name>
</gene>
<evidence type="ECO:0000313" key="3">
    <source>
        <dbReference type="Proteomes" id="UP001209878"/>
    </source>
</evidence>
<dbReference type="GO" id="GO:0045505">
    <property type="term" value="F:dynein intermediate chain binding"/>
    <property type="evidence" value="ECO:0007669"/>
    <property type="project" value="InterPro"/>
</dbReference>
<reference evidence="2" key="1">
    <citation type="journal article" date="2023" name="Mol. Biol. Evol.">
        <title>Third-Generation Sequencing Reveals the Adaptive Role of the Epigenome in Three Deep-Sea Polychaetes.</title>
        <authorList>
            <person name="Perez M."/>
            <person name="Aroh O."/>
            <person name="Sun Y."/>
            <person name="Lan Y."/>
            <person name="Juniper S.K."/>
            <person name="Young C.R."/>
            <person name="Angers B."/>
            <person name="Qian P.Y."/>
        </authorList>
    </citation>
    <scope>NUCLEOTIDE SEQUENCE</scope>
    <source>
        <strain evidence="2">R07B-5</strain>
    </source>
</reference>
<organism evidence="2 3">
    <name type="scientific">Ridgeia piscesae</name>
    <name type="common">Tubeworm</name>
    <dbReference type="NCBI Taxonomy" id="27915"/>
    <lineage>
        <taxon>Eukaryota</taxon>
        <taxon>Metazoa</taxon>
        <taxon>Spiralia</taxon>
        <taxon>Lophotrochozoa</taxon>
        <taxon>Annelida</taxon>
        <taxon>Polychaeta</taxon>
        <taxon>Sedentaria</taxon>
        <taxon>Canalipalpata</taxon>
        <taxon>Sabellida</taxon>
        <taxon>Siboglinidae</taxon>
        <taxon>Ridgeia</taxon>
    </lineage>
</organism>
<dbReference type="InterPro" id="IPR026983">
    <property type="entry name" value="DHC"/>
</dbReference>
<keyword evidence="1" id="KW-0175">Coiled coil</keyword>
<comment type="caution">
    <text evidence="2">The sequence shown here is derived from an EMBL/GenBank/DDBJ whole genome shotgun (WGS) entry which is preliminary data.</text>
</comment>
<protein>
    <submittedName>
        <fullName evidence="2">Uncharacterized protein</fullName>
    </submittedName>
</protein>
<evidence type="ECO:0000313" key="2">
    <source>
        <dbReference type="EMBL" id="KAK2190791.1"/>
    </source>
</evidence>